<evidence type="ECO:0000313" key="3">
    <source>
        <dbReference type="Proteomes" id="UP000826573"/>
    </source>
</evidence>
<accession>A0A9P8KNW4</accession>
<comment type="caution">
    <text evidence="2">The sequence shown here is derived from an EMBL/GenBank/DDBJ whole genome shotgun (WGS) entry which is preliminary data.</text>
</comment>
<dbReference type="AlphaFoldDB" id="A0A9P8KNW4"/>
<gene>
    <name evidence="2" type="ORF">TsFJ059_009160</name>
</gene>
<proteinExistence type="predicted"/>
<dbReference type="Proteomes" id="UP000826573">
    <property type="component" value="Unassembled WGS sequence"/>
</dbReference>
<evidence type="ECO:0000313" key="2">
    <source>
        <dbReference type="EMBL" id="KAH0525740.1"/>
    </source>
</evidence>
<organism evidence="2 3">
    <name type="scientific">Trichoderma semiorbis</name>
    <dbReference type="NCBI Taxonomy" id="1491008"/>
    <lineage>
        <taxon>Eukaryota</taxon>
        <taxon>Fungi</taxon>
        <taxon>Dikarya</taxon>
        <taxon>Ascomycota</taxon>
        <taxon>Pezizomycotina</taxon>
        <taxon>Sordariomycetes</taxon>
        <taxon>Hypocreomycetidae</taxon>
        <taxon>Hypocreales</taxon>
        <taxon>Hypocreaceae</taxon>
        <taxon>Trichoderma</taxon>
    </lineage>
</organism>
<protein>
    <submittedName>
        <fullName evidence="2">Uncharacterized protein</fullName>
    </submittedName>
</protein>
<evidence type="ECO:0000256" key="1">
    <source>
        <dbReference type="SAM" id="Phobius"/>
    </source>
</evidence>
<keyword evidence="1" id="KW-0812">Transmembrane</keyword>
<dbReference type="EMBL" id="JAIMJC010000004">
    <property type="protein sequence ID" value="KAH0525740.1"/>
    <property type="molecule type" value="Genomic_DNA"/>
</dbReference>
<keyword evidence="3" id="KW-1185">Reference proteome</keyword>
<keyword evidence="1" id="KW-0472">Membrane</keyword>
<reference evidence="2 3" key="1">
    <citation type="submission" date="2021-08" db="EMBL/GenBank/DDBJ databases">
        <title>The highly contiguous genome resource for Trichoderma semiorbis FJ059, a fungal antagonistic to plant pathogens.</title>
        <authorList>
            <person name="Liu T."/>
        </authorList>
    </citation>
    <scope>NUCLEOTIDE SEQUENCE [LARGE SCALE GENOMIC DNA]</scope>
    <source>
        <strain evidence="2 3">FJ059</strain>
    </source>
</reference>
<sequence>MPPARHEAPRRRQNQLIDLLWVVFILFSLICIAMIIAVTIITITTAGSTMPCICPTPTATSAAIATSSDVVAVGAPLVPLPFMEAMELFPVWAPWRRLNNPCAF</sequence>
<name>A0A9P8KNW4_9HYPO</name>
<keyword evidence="1" id="KW-1133">Transmembrane helix</keyword>
<feature type="transmembrane region" description="Helical" evidence="1">
    <location>
        <begin position="20"/>
        <end position="43"/>
    </location>
</feature>